<dbReference type="RefSeq" id="WP_146918484.1">
    <property type="nucleotide sequence ID" value="NZ_CP042430.1"/>
</dbReference>
<dbReference type="OrthoDB" id="1778624at2"/>
<evidence type="ECO:0000313" key="5">
    <source>
        <dbReference type="Proteomes" id="UP000321805"/>
    </source>
</evidence>
<dbReference type="InterPro" id="IPR003500">
    <property type="entry name" value="RpiB_LacA_LacB"/>
</dbReference>
<dbReference type="EMBL" id="CP042430">
    <property type="protein sequence ID" value="QEC47715.1"/>
    <property type="molecule type" value="Genomic_DNA"/>
</dbReference>
<dbReference type="PANTHER" id="PTHR30345">
    <property type="entry name" value="RIBOSE-5-PHOSPHATE ISOMERASE B"/>
    <property type="match status" value="1"/>
</dbReference>
<dbReference type="InterPro" id="IPR036569">
    <property type="entry name" value="RpiB_LacA_LacB_sf"/>
</dbReference>
<dbReference type="AlphaFoldDB" id="A0A5B8U4B2"/>
<keyword evidence="5" id="KW-1185">Reference proteome</keyword>
<dbReference type="Pfam" id="PF02502">
    <property type="entry name" value="LacAB_rpiB"/>
    <property type="match status" value="1"/>
</dbReference>
<evidence type="ECO:0000313" key="4">
    <source>
        <dbReference type="EMBL" id="QEC47715.1"/>
    </source>
</evidence>
<evidence type="ECO:0000256" key="3">
    <source>
        <dbReference type="PIRSR" id="PIRSR005384-1"/>
    </source>
</evidence>
<evidence type="ECO:0000256" key="1">
    <source>
        <dbReference type="ARBA" id="ARBA00008754"/>
    </source>
</evidence>
<sequence>MVIAVGSDHAGYHLKEHVKAVLEAAGHEIVDVGTGSPDSVDYPAFAEHAARLVSVGEAERAVLACGSGVGVAIVANKVPGVRAVNAHDPSEVEMARRHNDANTVTLSGARLAPDEADAIVERFLRTGFEGGRHARRVSQIAELDGSAVGS</sequence>
<comment type="similarity">
    <text evidence="1">Belongs to the LacAB/RpiB family.</text>
</comment>
<dbReference type="NCBIfam" id="NF004051">
    <property type="entry name" value="PRK05571.1"/>
    <property type="match status" value="1"/>
</dbReference>
<dbReference type="InterPro" id="IPR004785">
    <property type="entry name" value="RpiB"/>
</dbReference>
<name>A0A5B8U4B2_9ACTN</name>
<dbReference type="GO" id="GO:0005975">
    <property type="term" value="P:carbohydrate metabolic process"/>
    <property type="evidence" value="ECO:0007669"/>
    <property type="project" value="InterPro"/>
</dbReference>
<dbReference type="PIRSF" id="PIRSF005384">
    <property type="entry name" value="RpiB_LacA_B"/>
    <property type="match status" value="1"/>
</dbReference>
<feature type="active site" description="Proton donor" evidence="3">
    <location>
        <position position="98"/>
    </location>
</feature>
<dbReference type="NCBIfam" id="TIGR01120">
    <property type="entry name" value="rpiB"/>
    <property type="match status" value="1"/>
</dbReference>
<dbReference type="NCBIfam" id="TIGR00689">
    <property type="entry name" value="rpiB_lacA_lacB"/>
    <property type="match status" value="1"/>
</dbReference>
<dbReference type="EC" id="5.3.1.6" evidence="4"/>
<keyword evidence="2 4" id="KW-0413">Isomerase</keyword>
<proteinExistence type="inferred from homology"/>
<dbReference type="KEGG" id="bsol:FSW04_09100"/>
<reference evidence="4 5" key="1">
    <citation type="journal article" date="2018" name="J. Microbiol.">
        <title>Baekduia soli gen. nov., sp. nov., a novel bacterium isolated from the soil of Baekdu Mountain and proposal of a novel family name, Baekduiaceae fam. nov.</title>
        <authorList>
            <person name="An D.S."/>
            <person name="Siddiqi M.Z."/>
            <person name="Kim K.H."/>
            <person name="Yu H.S."/>
            <person name="Im W.T."/>
        </authorList>
    </citation>
    <scope>NUCLEOTIDE SEQUENCE [LARGE SCALE GENOMIC DNA]</scope>
    <source>
        <strain evidence="4 5">BR7-21</strain>
    </source>
</reference>
<dbReference type="GO" id="GO:0004751">
    <property type="term" value="F:ribose-5-phosphate isomerase activity"/>
    <property type="evidence" value="ECO:0007669"/>
    <property type="project" value="UniProtKB-EC"/>
</dbReference>
<dbReference type="PANTHER" id="PTHR30345:SF0">
    <property type="entry name" value="DNA DAMAGE-REPAIR_TOLERATION PROTEIN DRT102"/>
    <property type="match status" value="1"/>
</dbReference>
<dbReference type="Proteomes" id="UP000321805">
    <property type="component" value="Chromosome"/>
</dbReference>
<dbReference type="Gene3D" id="3.40.1400.10">
    <property type="entry name" value="Sugar-phosphate isomerase, RpiB/LacA/LacB"/>
    <property type="match status" value="1"/>
</dbReference>
<evidence type="ECO:0000256" key="2">
    <source>
        <dbReference type="ARBA" id="ARBA00023235"/>
    </source>
</evidence>
<gene>
    <name evidence="4" type="primary">rpiB</name>
    <name evidence="4" type="ORF">FSW04_09100</name>
</gene>
<organism evidence="4 5">
    <name type="scientific">Baekduia soli</name>
    <dbReference type="NCBI Taxonomy" id="496014"/>
    <lineage>
        <taxon>Bacteria</taxon>
        <taxon>Bacillati</taxon>
        <taxon>Actinomycetota</taxon>
        <taxon>Thermoleophilia</taxon>
        <taxon>Solirubrobacterales</taxon>
        <taxon>Baekduiaceae</taxon>
        <taxon>Baekduia</taxon>
    </lineage>
</organism>
<dbReference type="SUPFAM" id="SSF89623">
    <property type="entry name" value="Ribose/Galactose isomerase RpiB/AlsB"/>
    <property type="match status" value="1"/>
</dbReference>
<feature type="active site" description="Proton acceptor" evidence="3">
    <location>
        <position position="65"/>
    </location>
</feature>
<protein>
    <submittedName>
        <fullName evidence="4">Ribose 5-phosphate isomerase B</fullName>
        <ecNumber evidence="4">5.3.1.6</ecNumber>
    </submittedName>
</protein>
<accession>A0A5B8U4B2</accession>